<feature type="compositionally biased region" description="Polar residues" evidence="1">
    <location>
        <begin position="951"/>
        <end position="962"/>
    </location>
</feature>
<feature type="domain" description="Little elongation complex subunit 2 C-terminal" evidence="2">
    <location>
        <begin position="735"/>
        <end position="942"/>
    </location>
</feature>
<keyword evidence="4" id="KW-1185">Reference proteome</keyword>
<dbReference type="Proteomes" id="UP000472265">
    <property type="component" value="Chromosome 8"/>
</dbReference>
<feature type="compositionally biased region" description="Low complexity" evidence="1">
    <location>
        <begin position="607"/>
        <end position="617"/>
    </location>
</feature>
<evidence type="ECO:0000256" key="1">
    <source>
        <dbReference type="SAM" id="MobiDB-lite"/>
    </source>
</evidence>
<dbReference type="AlphaFoldDB" id="A0A671Y5Q0"/>
<dbReference type="PANTHER" id="PTHR14633:SF3">
    <property type="entry name" value="LITTLE ELONGATION COMPLEX SUBUNIT 2"/>
    <property type="match status" value="1"/>
</dbReference>
<organism evidence="3 4">
    <name type="scientific">Sparus aurata</name>
    <name type="common">Gilthead sea bream</name>
    <dbReference type="NCBI Taxonomy" id="8175"/>
    <lineage>
        <taxon>Eukaryota</taxon>
        <taxon>Metazoa</taxon>
        <taxon>Chordata</taxon>
        <taxon>Craniata</taxon>
        <taxon>Vertebrata</taxon>
        <taxon>Euteleostomi</taxon>
        <taxon>Actinopterygii</taxon>
        <taxon>Neopterygii</taxon>
        <taxon>Teleostei</taxon>
        <taxon>Neoteleostei</taxon>
        <taxon>Acanthomorphata</taxon>
        <taxon>Eupercaria</taxon>
        <taxon>Spariformes</taxon>
        <taxon>Sparidae</taxon>
        <taxon>Sparus</taxon>
    </lineage>
</organism>
<feature type="compositionally biased region" description="Acidic residues" evidence="1">
    <location>
        <begin position="995"/>
        <end position="1004"/>
    </location>
</feature>
<dbReference type="Pfam" id="PF10505">
    <property type="entry name" value="NARG2_C"/>
    <property type="match status" value="1"/>
</dbReference>
<feature type="region of interest" description="Disordered" evidence="1">
    <location>
        <begin position="948"/>
        <end position="1004"/>
    </location>
</feature>
<reference evidence="3" key="2">
    <citation type="submission" date="2025-08" db="UniProtKB">
        <authorList>
            <consortium name="Ensembl"/>
        </authorList>
    </citation>
    <scope>IDENTIFICATION</scope>
</reference>
<gene>
    <name evidence="3" type="primary">ICE2</name>
    <name evidence="3" type="synonym">ice2</name>
</gene>
<dbReference type="GO" id="GO:0045945">
    <property type="term" value="P:positive regulation of transcription by RNA polymerase III"/>
    <property type="evidence" value="ECO:0007669"/>
    <property type="project" value="TreeGrafter"/>
</dbReference>
<dbReference type="Ensembl" id="ENSSAUT00010061747.1">
    <property type="protein sequence ID" value="ENSSAUP00010058845.1"/>
    <property type="gene ID" value="ENSSAUG00010023976.1"/>
</dbReference>
<feature type="region of interest" description="Disordered" evidence="1">
    <location>
        <begin position="651"/>
        <end position="676"/>
    </location>
</feature>
<dbReference type="GO" id="GO:0042795">
    <property type="term" value="P:snRNA transcription by RNA polymerase II"/>
    <property type="evidence" value="ECO:0007669"/>
    <property type="project" value="TreeGrafter"/>
</dbReference>
<dbReference type="GeneTree" id="ENSGT00390000006883"/>
<feature type="compositionally biased region" description="Polar residues" evidence="1">
    <location>
        <begin position="535"/>
        <end position="548"/>
    </location>
</feature>
<proteinExistence type="predicted"/>
<reference evidence="3" key="3">
    <citation type="submission" date="2025-09" db="UniProtKB">
        <authorList>
            <consortium name="Ensembl"/>
        </authorList>
    </citation>
    <scope>IDENTIFICATION</scope>
</reference>
<evidence type="ECO:0000313" key="4">
    <source>
        <dbReference type="Proteomes" id="UP000472265"/>
    </source>
</evidence>
<reference evidence="3" key="1">
    <citation type="submission" date="2021-04" db="EMBL/GenBank/DDBJ databases">
        <authorList>
            <consortium name="Wellcome Sanger Institute Data Sharing"/>
        </authorList>
    </citation>
    <scope>NUCLEOTIDE SEQUENCE [LARGE SCALE GENOMIC DNA]</scope>
</reference>
<dbReference type="InterPro" id="IPR019535">
    <property type="entry name" value="ICE2_C"/>
</dbReference>
<sequence length="1004" mass="111015">MSSGGQQCTQGPLMSTSFQQTKNVACQTFVSWLMLTHLFTATGDSVIPVDRLVLTTMELVWEDPPVPDGPFFTRDLYDKYSLAPNIRELWAFLQSPAENAKIKQGRDVGAAKASCSPSTAEAREFKDNSCISSKGSQWDSCDSEDLCTDNPAEGSEECKGARKSGLKLKQDENEADAAYPEPRLPYPCLSTLSSKEQKMYLDILMSKNRNHPSQSLKARVDGEVMQFTRYLQDVARMCADDYNFISQGAMQYSEDFIRSCLGCIQTLPQLYQIHEMTSLTGGTFNAGLALTFEKQLLIMGNVDITDHKIVPADAQLASDYQSVSSENPPAKKAKDMHATISSDGNAEKLCARYEPHVCLTRDALFRLLNNHGPDFAEQWEVPVWVKARPGKGSGQKKTVYIDSPLLKTEMTVRERSHIYHEESLKLSIKKNGSKNVFHVMTELPANEKRILPESSQRNVVSFEDTSLDFEVDLTDLETFGETAAIKPPKMQKLQEKQDECVDSKKTSSPCLRNTKSCLQGETATSVADLDEPMTEETTQPVQSETTVQKTEHRRQDSAQESEGDIAVTGDSDDEKLVIDDSLSPAVTPIRPNTRPCSANSPIPPVESVPVTSESSSPQNVARMKRQSKKAKVSGDQLSEILRMQTAMFNPASDTAKSSTMSEESTSSTQCTGPSVQSHSISLVKPCVSSYLERNHNQDGKTCAAPLESAAVAKISTPEHKKILSQDLQAGTEDEQDYEAPEEGNLLYKLYSLQDLLLMVRSSVSLTHSRKVASSSQNQFVPVHVLPKLEYQLSYGVECLSSSEACQLWTETLLHSSTVSYTAHINAHTSKVALLRKLPDDWRQNISCGFKPSKSLNILHHLLKKLTGLEEGHYLITHKAAEPFVTLLKAANGKGSRGAYDLQQVHSSVPRPPASGLVPWIPVDPDVVLPFHQKHGRVPCTFPLKPFVKTATDGSPQSKNQRAGPQKKNNNNNAGGKKKKKKKKNNRAAKRNKLDESEEELDQFC</sequence>
<protein>
    <submittedName>
        <fullName evidence="3">Interactor of little elongation complex ELL subunit 2</fullName>
    </submittedName>
</protein>
<evidence type="ECO:0000259" key="2">
    <source>
        <dbReference type="Pfam" id="PF10505"/>
    </source>
</evidence>
<accession>A0A671Y5Q0</accession>
<feature type="region of interest" description="Disordered" evidence="1">
    <location>
        <begin position="485"/>
        <end position="635"/>
    </location>
</feature>
<dbReference type="GO" id="GO:0042796">
    <property type="term" value="P:snRNA transcription by RNA polymerase III"/>
    <property type="evidence" value="ECO:0007669"/>
    <property type="project" value="TreeGrafter"/>
</dbReference>
<dbReference type="OMA" id="LPFHQQH"/>
<name>A0A671Y5Q0_SPAAU</name>
<feature type="region of interest" description="Disordered" evidence="1">
    <location>
        <begin position="149"/>
        <end position="173"/>
    </location>
</feature>
<feature type="compositionally biased region" description="Basic residues" evidence="1">
    <location>
        <begin position="622"/>
        <end position="631"/>
    </location>
</feature>
<dbReference type="InParanoid" id="A0A671Y5Q0"/>
<feature type="compositionally biased region" description="Basic and acidic residues" evidence="1">
    <location>
        <begin position="492"/>
        <end position="505"/>
    </location>
</feature>
<evidence type="ECO:0000313" key="3">
    <source>
        <dbReference type="Ensembl" id="ENSSAUP00010058845.1"/>
    </source>
</evidence>
<dbReference type="GO" id="GO:0008023">
    <property type="term" value="C:transcription elongation factor complex"/>
    <property type="evidence" value="ECO:0007669"/>
    <property type="project" value="InterPro"/>
</dbReference>
<feature type="compositionally biased region" description="Basic residues" evidence="1">
    <location>
        <begin position="975"/>
        <end position="990"/>
    </location>
</feature>
<feature type="compositionally biased region" description="Polar residues" evidence="1">
    <location>
        <begin position="506"/>
        <end position="525"/>
    </location>
</feature>
<dbReference type="PANTHER" id="PTHR14633">
    <property type="entry name" value="LITTLE ELONGATION COMPLEX SUBUNIT 2"/>
    <property type="match status" value="1"/>
</dbReference>
<feature type="compositionally biased region" description="Low complexity" evidence="1">
    <location>
        <begin position="657"/>
        <end position="668"/>
    </location>
</feature>